<name>A0AA36MVS1_9DINO</name>
<comment type="caution">
    <text evidence="2">The sequence shown here is derived from an EMBL/GenBank/DDBJ whole genome shotgun (WGS) entry which is preliminary data.</text>
</comment>
<feature type="compositionally biased region" description="Basic and acidic residues" evidence="1">
    <location>
        <begin position="245"/>
        <end position="261"/>
    </location>
</feature>
<feature type="compositionally biased region" description="Basic and acidic residues" evidence="1">
    <location>
        <begin position="604"/>
        <end position="614"/>
    </location>
</feature>
<protein>
    <submittedName>
        <fullName evidence="2">Uncharacterized protein</fullName>
    </submittedName>
</protein>
<accession>A0AA36MVS1</accession>
<sequence>MGVGSSIVECPDDWQLDPKASGVQALNSLFFASGSAGRQWDAEAAVLSALVHERAPPNRHIEALVDQQWWRDHIAAADDDAASATFDLFATDPAGCQVNLYEVLTCAALLSTHLRREAKAAVLCLLWSGRDDGRLGVSAMMWLLSSLLQGLHRLGILIPSPPPSEDIENDVCRLLWVLRKHQPCRGDAVAYEELLLLSDLDAGIAIFCTAFESQDLQEPEPLAPARSGSRLPRNEARKGRAKAKSKPDRARKETSQDRVRMAPEANKVSAVTASALMSRREVLEAFEVFKAIRAEQERLPRSKCSYDTSAIRSLQKIKVPQVQMAVRRLLSRGQALELRDFLRMLALAKAPAAFCDGHLRIFEAWITERVQLTDSELIKYRLDKPLPVSLPGALGSGGGSEAGRRRLQALMRRSRAVTTQAWRQRQRAARAESDAQAQPAFGVPGDYALTLEQMVIQGVLPAELATAAARSFGWDGCHVISEGAFLELFVPVAPEDYHTLDFMRAFRRAWLFVTEAQEESSDFPSPGQDGSWLFGEGELEGEAELLLGRHLRPSSAPASSSGCAEPCRQAPEAASADAGKDNGMAKVGIAGTKQLDKLLPEHEELSEHCTRQAEEQSAGSLSDTGPPEGDGEGSIGEESKAACEEDMLEVALESPAVPDADEVDEVEEDVGYAETVPFVTEGEPCVVEEELPSPSHASDAGEVGEVDEEDCAEASGNMTLGLAPQQVCSA</sequence>
<dbReference type="AlphaFoldDB" id="A0AA36MVS1"/>
<evidence type="ECO:0000256" key="1">
    <source>
        <dbReference type="SAM" id="MobiDB-lite"/>
    </source>
</evidence>
<evidence type="ECO:0000313" key="2">
    <source>
        <dbReference type="EMBL" id="CAJ1381646.1"/>
    </source>
</evidence>
<reference evidence="2" key="1">
    <citation type="submission" date="2023-08" db="EMBL/GenBank/DDBJ databases">
        <authorList>
            <person name="Chen Y."/>
            <person name="Shah S."/>
            <person name="Dougan E. K."/>
            <person name="Thang M."/>
            <person name="Chan C."/>
        </authorList>
    </citation>
    <scope>NUCLEOTIDE SEQUENCE</scope>
</reference>
<gene>
    <name evidence="2" type="ORF">EVOR1521_LOCUS9266</name>
</gene>
<feature type="region of interest" description="Disordered" evidence="1">
    <location>
        <begin position="218"/>
        <end position="264"/>
    </location>
</feature>
<feature type="region of interest" description="Disordered" evidence="1">
    <location>
        <begin position="689"/>
        <end position="730"/>
    </location>
</feature>
<keyword evidence="3" id="KW-1185">Reference proteome</keyword>
<evidence type="ECO:0000313" key="3">
    <source>
        <dbReference type="Proteomes" id="UP001178507"/>
    </source>
</evidence>
<feature type="region of interest" description="Disordered" evidence="1">
    <location>
        <begin position="557"/>
        <end position="582"/>
    </location>
</feature>
<dbReference type="Proteomes" id="UP001178507">
    <property type="component" value="Unassembled WGS sequence"/>
</dbReference>
<feature type="compositionally biased region" description="Acidic residues" evidence="1">
    <location>
        <begin position="702"/>
        <end position="712"/>
    </location>
</feature>
<feature type="region of interest" description="Disordered" evidence="1">
    <location>
        <begin position="604"/>
        <end position="667"/>
    </location>
</feature>
<dbReference type="EMBL" id="CAUJNA010000829">
    <property type="protein sequence ID" value="CAJ1381646.1"/>
    <property type="molecule type" value="Genomic_DNA"/>
</dbReference>
<proteinExistence type="predicted"/>
<organism evidence="2 3">
    <name type="scientific">Effrenium voratum</name>
    <dbReference type="NCBI Taxonomy" id="2562239"/>
    <lineage>
        <taxon>Eukaryota</taxon>
        <taxon>Sar</taxon>
        <taxon>Alveolata</taxon>
        <taxon>Dinophyceae</taxon>
        <taxon>Suessiales</taxon>
        <taxon>Symbiodiniaceae</taxon>
        <taxon>Effrenium</taxon>
    </lineage>
</organism>